<proteinExistence type="inferred from homology"/>
<accession>A0A4T0FKI4</accession>
<feature type="compositionally biased region" description="Polar residues" evidence="3">
    <location>
        <begin position="193"/>
        <end position="202"/>
    </location>
</feature>
<dbReference type="GO" id="GO:0008180">
    <property type="term" value="C:COP9 signalosome"/>
    <property type="evidence" value="ECO:0007669"/>
    <property type="project" value="UniProtKB-KW"/>
</dbReference>
<sequence length="212" mass="24019">MIAEQDKEAVVALISDSGLFEYGGNLDKYKDLNDAHSNTLKLFAVGVYSDYATENRGNYIELDDKQLYKLRQLSLTAYAPDRIVSYDKVKAELDLPTDEAVEELFIAALNNNLISGKINQLKKTLTVHSNITRDVQSIDVHSLRDFLEQYSANVKQLLGNLNQIDINNTNHINSVNAVSTHHQHLFDKAVAQHKSQQTNKQPSSRKRNRIHQ</sequence>
<feature type="region of interest" description="Disordered" evidence="3">
    <location>
        <begin position="190"/>
        <end position="212"/>
    </location>
</feature>
<feature type="compositionally biased region" description="Basic residues" evidence="3">
    <location>
        <begin position="203"/>
        <end position="212"/>
    </location>
</feature>
<dbReference type="Pfam" id="PF01399">
    <property type="entry name" value="PCI"/>
    <property type="match status" value="1"/>
</dbReference>
<evidence type="ECO:0000313" key="5">
    <source>
        <dbReference type="EMBL" id="TIA88841.1"/>
    </source>
</evidence>
<reference evidence="5 6" key="1">
    <citation type="submission" date="2019-03" db="EMBL/GenBank/DDBJ databases">
        <title>Sequencing 23 genomes of Wallemia ichthyophaga.</title>
        <authorList>
            <person name="Gostincar C."/>
        </authorList>
    </citation>
    <scope>NUCLEOTIDE SEQUENCE [LARGE SCALE GENOMIC DNA]</scope>
    <source>
        <strain evidence="5 6">EXF-5753</strain>
    </source>
</reference>
<evidence type="ECO:0000256" key="3">
    <source>
        <dbReference type="SAM" id="MobiDB-lite"/>
    </source>
</evidence>
<dbReference type="PANTHER" id="PTHR15350:SF5">
    <property type="entry name" value="COP9 SIGNALOSOME COMPLEX SUBUNIT 7"/>
    <property type="match status" value="1"/>
</dbReference>
<organism evidence="5 6">
    <name type="scientific">Wallemia hederae</name>
    <dbReference type="NCBI Taxonomy" id="1540922"/>
    <lineage>
        <taxon>Eukaryota</taxon>
        <taxon>Fungi</taxon>
        <taxon>Dikarya</taxon>
        <taxon>Basidiomycota</taxon>
        <taxon>Wallemiomycotina</taxon>
        <taxon>Wallemiomycetes</taxon>
        <taxon>Wallemiales</taxon>
        <taxon>Wallemiaceae</taxon>
        <taxon>Wallemia</taxon>
    </lineage>
</organism>
<dbReference type="OrthoDB" id="10265275at2759"/>
<evidence type="ECO:0000313" key="6">
    <source>
        <dbReference type="Proteomes" id="UP000310189"/>
    </source>
</evidence>
<feature type="domain" description="PCI" evidence="4">
    <location>
        <begin position="69"/>
        <end position="128"/>
    </location>
</feature>
<name>A0A4T0FKI4_9BASI</name>
<dbReference type="EMBL" id="SPNW01000033">
    <property type="protein sequence ID" value="TIA88841.1"/>
    <property type="molecule type" value="Genomic_DNA"/>
</dbReference>
<dbReference type="PANTHER" id="PTHR15350">
    <property type="entry name" value="COP9 SIGNALOSOME COMPLEX SUBUNIT 7/DENDRITIC CELL PROTEIN GA17"/>
    <property type="match status" value="1"/>
</dbReference>
<evidence type="ECO:0000256" key="1">
    <source>
        <dbReference type="ARBA" id="ARBA00008482"/>
    </source>
</evidence>
<dbReference type="InterPro" id="IPR000717">
    <property type="entry name" value="PCI_dom"/>
</dbReference>
<protein>
    <recommendedName>
        <fullName evidence="4">PCI domain-containing protein</fullName>
    </recommendedName>
</protein>
<comment type="caution">
    <text evidence="5">The sequence shown here is derived from an EMBL/GenBank/DDBJ whole genome shotgun (WGS) entry which is preliminary data.</text>
</comment>
<dbReference type="Proteomes" id="UP000310189">
    <property type="component" value="Unassembled WGS sequence"/>
</dbReference>
<gene>
    <name evidence="5" type="ORF">E3P99_02372</name>
</gene>
<dbReference type="InterPro" id="IPR045237">
    <property type="entry name" value="COPS7/eIF3m"/>
</dbReference>
<evidence type="ECO:0000256" key="2">
    <source>
        <dbReference type="ARBA" id="ARBA00022790"/>
    </source>
</evidence>
<comment type="similarity">
    <text evidence="1">Belongs to the CSN7/EIF3M family. CSN7 subfamily.</text>
</comment>
<dbReference type="AlphaFoldDB" id="A0A4T0FKI4"/>
<keyword evidence="2" id="KW-0736">Signalosome</keyword>
<evidence type="ECO:0000259" key="4">
    <source>
        <dbReference type="Pfam" id="PF01399"/>
    </source>
</evidence>
<keyword evidence="6" id="KW-1185">Reference proteome</keyword>